<dbReference type="PANTHER" id="PTHR43029:SF10">
    <property type="entry name" value="AMMONIUM TRANSPORTER MEP2"/>
    <property type="match status" value="1"/>
</dbReference>
<dbReference type="InterPro" id="IPR001905">
    <property type="entry name" value="Ammonium_transpt"/>
</dbReference>
<dbReference type="PRINTS" id="PR00342">
    <property type="entry name" value="RHESUSRHD"/>
</dbReference>
<comment type="similarity">
    <text evidence="2 8">Belongs to the ammonia transporter channel (TC 1.A.11.2) family.</text>
</comment>
<proteinExistence type="inferred from homology"/>
<feature type="transmembrane region" description="Helical" evidence="8">
    <location>
        <begin position="252"/>
        <end position="272"/>
    </location>
</feature>
<feature type="signal peptide" evidence="9">
    <location>
        <begin position="1"/>
        <end position="25"/>
    </location>
</feature>
<evidence type="ECO:0000256" key="2">
    <source>
        <dbReference type="ARBA" id="ARBA00005887"/>
    </source>
</evidence>
<feature type="domain" description="Ammonium transporter AmtB-like" evidence="10">
    <location>
        <begin position="37"/>
        <end position="429"/>
    </location>
</feature>
<evidence type="ECO:0000256" key="3">
    <source>
        <dbReference type="ARBA" id="ARBA00022448"/>
    </source>
</evidence>
<keyword evidence="6 8" id="KW-0472">Membrane</keyword>
<feature type="transmembrane region" description="Helical" evidence="8">
    <location>
        <begin position="220"/>
        <end position="240"/>
    </location>
</feature>
<dbReference type="GO" id="GO:0008519">
    <property type="term" value="F:ammonium channel activity"/>
    <property type="evidence" value="ECO:0007669"/>
    <property type="project" value="InterPro"/>
</dbReference>
<sequence>MTRRRAPALWAITTAAAALATTAKAQTAASADPANTAWILAATALVLFMTLPGLALFYAGLVRSKNALSVMMHCVAIACLGSVLWLLGGYSLAFSGTNPLIGDLAKFGLPGGRESLSGSLPETVFFAFQMTFAIITPALIVGAYVERIRFGAVLMFSGLWLLLVYAPVCHWVWGGGWLAQMKVMDYAGGIVVHATAGVSSLVAVAMLGPRDGFPRELHPPHNPGMTMMGAAMLWVGWYGFNAGSALAADAAAGSALVATHLSAAAAGLTWGLIEKLRFGRASMIGVVTGVIGGLATVTPASGFVGPAGGLLLGVLASVVCFHAVDVVKHRLKLDDSLDVFAVHGVGGILGTLLVAVLAAPALGGVGYADGMGMGSQLGVQALGLLAVCAWSALASAAILFVCKLTVGLRATPEAIEDGLDLSSHGERAYQS</sequence>
<keyword evidence="5 8" id="KW-1133">Transmembrane helix</keyword>
<feature type="transmembrane region" description="Helical" evidence="8">
    <location>
        <begin position="310"/>
        <end position="327"/>
    </location>
</feature>
<feature type="transmembrane region" description="Helical" evidence="8">
    <location>
        <begin position="186"/>
        <end position="208"/>
    </location>
</feature>
<feature type="transmembrane region" description="Helical" evidence="8">
    <location>
        <begin position="339"/>
        <end position="362"/>
    </location>
</feature>
<evidence type="ECO:0000256" key="1">
    <source>
        <dbReference type="ARBA" id="ARBA00004141"/>
    </source>
</evidence>
<keyword evidence="12" id="KW-1185">Reference proteome</keyword>
<evidence type="ECO:0000256" key="7">
    <source>
        <dbReference type="ARBA" id="ARBA00023177"/>
    </source>
</evidence>
<dbReference type="InterPro" id="IPR024041">
    <property type="entry name" value="NH4_transpt_AmtB-like_dom"/>
</dbReference>
<dbReference type="GO" id="GO:0005886">
    <property type="term" value="C:plasma membrane"/>
    <property type="evidence" value="ECO:0007669"/>
    <property type="project" value="UniProtKB-SubCell"/>
</dbReference>
<evidence type="ECO:0000256" key="6">
    <source>
        <dbReference type="ARBA" id="ARBA00023136"/>
    </source>
</evidence>
<keyword evidence="4 8" id="KW-0812">Transmembrane</keyword>
<feature type="transmembrane region" description="Helical" evidence="8">
    <location>
        <begin position="35"/>
        <end position="58"/>
    </location>
</feature>
<feature type="transmembrane region" description="Helical" evidence="8">
    <location>
        <begin position="152"/>
        <end position="174"/>
    </location>
</feature>
<accession>A0A328BCS1</accession>
<feature type="transmembrane region" description="Helical" evidence="8">
    <location>
        <begin position="70"/>
        <end position="93"/>
    </location>
</feature>
<evidence type="ECO:0000256" key="9">
    <source>
        <dbReference type="SAM" id="SignalP"/>
    </source>
</evidence>
<comment type="subcellular location">
    <subcellularLocation>
        <location evidence="8">Cell membrane</location>
        <topology evidence="8">Multi-pass membrane protein</topology>
    </subcellularLocation>
    <subcellularLocation>
        <location evidence="1">Membrane</location>
        <topology evidence="1">Multi-pass membrane protein</topology>
    </subcellularLocation>
</comment>
<dbReference type="PROSITE" id="PS01219">
    <property type="entry name" value="AMMONIUM_TRANSP"/>
    <property type="match status" value="1"/>
</dbReference>
<evidence type="ECO:0000256" key="8">
    <source>
        <dbReference type="RuleBase" id="RU362002"/>
    </source>
</evidence>
<comment type="caution">
    <text evidence="11">The sequence shown here is derived from an EMBL/GenBank/DDBJ whole genome shotgun (WGS) entry which is preliminary data.</text>
</comment>
<evidence type="ECO:0000259" key="10">
    <source>
        <dbReference type="Pfam" id="PF00909"/>
    </source>
</evidence>
<evidence type="ECO:0000313" key="12">
    <source>
        <dbReference type="Proteomes" id="UP000249524"/>
    </source>
</evidence>
<dbReference type="SUPFAM" id="SSF111352">
    <property type="entry name" value="Ammonium transporter"/>
    <property type="match status" value="1"/>
</dbReference>
<dbReference type="PANTHER" id="PTHR43029">
    <property type="entry name" value="AMMONIUM TRANSPORTER MEP2"/>
    <property type="match status" value="1"/>
</dbReference>
<keyword evidence="3 8" id="KW-0813">Transport</keyword>
<name>A0A328BCS1_9CAUL</name>
<evidence type="ECO:0000313" key="11">
    <source>
        <dbReference type="EMBL" id="RAK63656.1"/>
    </source>
</evidence>
<evidence type="ECO:0000256" key="4">
    <source>
        <dbReference type="ARBA" id="ARBA00022692"/>
    </source>
</evidence>
<gene>
    <name evidence="11" type="ORF">DJ019_15480</name>
</gene>
<feature type="transmembrane region" description="Helical" evidence="8">
    <location>
        <begin position="284"/>
        <end position="304"/>
    </location>
</feature>
<keyword evidence="7 8" id="KW-0924">Ammonia transport</keyword>
<dbReference type="EMBL" id="QFYS01000007">
    <property type="protein sequence ID" value="RAK63656.1"/>
    <property type="molecule type" value="Genomic_DNA"/>
</dbReference>
<feature type="chain" id="PRO_5016466910" description="Ammonium transporter" evidence="9">
    <location>
        <begin position="26"/>
        <end position="431"/>
    </location>
</feature>
<dbReference type="RefSeq" id="WP_111276966.1">
    <property type="nucleotide sequence ID" value="NZ_QFYS01000007.1"/>
</dbReference>
<feature type="transmembrane region" description="Helical" evidence="8">
    <location>
        <begin position="382"/>
        <end position="402"/>
    </location>
</feature>
<dbReference type="Gene3D" id="1.10.3430.10">
    <property type="entry name" value="Ammonium transporter AmtB like domains"/>
    <property type="match status" value="1"/>
</dbReference>
<dbReference type="AlphaFoldDB" id="A0A328BCS1"/>
<dbReference type="Proteomes" id="UP000249524">
    <property type="component" value="Unassembled WGS sequence"/>
</dbReference>
<dbReference type="Pfam" id="PF00909">
    <property type="entry name" value="Ammonium_transp"/>
    <property type="match status" value="1"/>
</dbReference>
<organism evidence="11 12">
    <name type="scientific">Phenylobacterium kunshanense</name>
    <dbReference type="NCBI Taxonomy" id="1445034"/>
    <lineage>
        <taxon>Bacteria</taxon>
        <taxon>Pseudomonadati</taxon>
        <taxon>Pseudomonadota</taxon>
        <taxon>Alphaproteobacteria</taxon>
        <taxon>Caulobacterales</taxon>
        <taxon>Caulobacteraceae</taxon>
        <taxon>Phenylobacterium</taxon>
    </lineage>
</organism>
<dbReference type="InterPro" id="IPR018047">
    <property type="entry name" value="Ammonium_transpt_CS"/>
</dbReference>
<dbReference type="NCBIfam" id="TIGR00836">
    <property type="entry name" value="amt"/>
    <property type="match status" value="1"/>
</dbReference>
<keyword evidence="9" id="KW-0732">Signal</keyword>
<evidence type="ECO:0000256" key="5">
    <source>
        <dbReference type="ARBA" id="ARBA00022989"/>
    </source>
</evidence>
<feature type="transmembrane region" description="Helical" evidence="8">
    <location>
        <begin position="124"/>
        <end position="145"/>
    </location>
</feature>
<dbReference type="InterPro" id="IPR029020">
    <property type="entry name" value="Ammonium/urea_transptr"/>
</dbReference>
<dbReference type="InterPro" id="IPR002229">
    <property type="entry name" value="RhesusRHD"/>
</dbReference>
<reference evidence="11 12" key="1">
    <citation type="submission" date="2018-05" db="EMBL/GenBank/DDBJ databases">
        <authorList>
            <person name="Lanie J.A."/>
            <person name="Ng W.-L."/>
            <person name="Kazmierczak K.M."/>
            <person name="Andrzejewski T.M."/>
            <person name="Davidsen T.M."/>
            <person name="Wayne K.J."/>
            <person name="Tettelin H."/>
            <person name="Glass J.I."/>
            <person name="Rusch D."/>
            <person name="Podicherti R."/>
            <person name="Tsui H.-C.T."/>
            <person name="Winkler M.E."/>
        </authorList>
    </citation>
    <scope>NUCLEOTIDE SEQUENCE [LARGE SCALE GENOMIC DNA]</scope>
    <source>
        <strain evidence="11 12">BUT-10</strain>
    </source>
</reference>
<protein>
    <recommendedName>
        <fullName evidence="8">Ammonium transporter</fullName>
    </recommendedName>
</protein>
<dbReference type="OrthoDB" id="9814202at2"/>